<dbReference type="Proteomes" id="UP000184356">
    <property type="component" value="Unassembled WGS sequence"/>
</dbReference>
<evidence type="ECO:0000313" key="2">
    <source>
        <dbReference type="Proteomes" id="UP000184356"/>
    </source>
</evidence>
<name>A0A1L9T7Y1_9EURO</name>
<accession>A0A1L9T7Y1</accession>
<dbReference type="VEuPathDB" id="FungiDB:ASPSYDRAFT_92670"/>
<dbReference type="OrthoDB" id="432970at2759"/>
<dbReference type="STRING" id="1036612.A0A1L9T7Y1"/>
<dbReference type="AlphaFoldDB" id="A0A1L9T7Y1"/>
<dbReference type="GeneID" id="63768788"/>
<gene>
    <name evidence="1" type="ORF">ASPSYDRAFT_92670</name>
</gene>
<proteinExistence type="predicted"/>
<evidence type="ECO:0000313" key="1">
    <source>
        <dbReference type="EMBL" id="OJJ55539.1"/>
    </source>
</evidence>
<dbReference type="EMBL" id="KV878592">
    <property type="protein sequence ID" value="OJJ55539.1"/>
    <property type="molecule type" value="Genomic_DNA"/>
</dbReference>
<keyword evidence="2" id="KW-1185">Reference proteome</keyword>
<dbReference type="RefSeq" id="XP_040699345.1">
    <property type="nucleotide sequence ID" value="XM_040852715.1"/>
</dbReference>
<organism evidence="1 2">
    <name type="scientific">Aspergillus sydowii CBS 593.65</name>
    <dbReference type="NCBI Taxonomy" id="1036612"/>
    <lineage>
        <taxon>Eukaryota</taxon>
        <taxon>Fungi</taxon>
        <taxon>Dikarya</taxon>
        <taxon>Ascomycota</taxon>
        <taxon>Pezizomycotina</taxon>
        <taxon>Eurotiomycetes</taxon>
        <taxon>Eurotiomycetidae</taxon>
        <taxon>Eurotiales</taxon>
        <taxon>Aspergillaceae</taxon>
        <taxon>Aspergillus</taxon>
        <taxon>Aspergillus subgen. Nidulantes</taxon>
    </lineage>
</organism>
<sequence length="108" mass="12308">MAARKKLLRVAAVCRTAVLGYRELEFDVKLSKVEIRGNTLYLYVNQKDLSIAPKRGPFPEHLTSSPQHREAALSWFFCFASQALLSVLLPKLLADVPCKIERMDFRIT</sequence>
<protein>
    <submittedName>
        <fullName evidence="1">Uncharacterized protein</fullName>
    </submittedName>
</protein>
<reference evidence="2" key="1">
    <citation type="journal article" date="2017" name="Genome Biol.">
        <title>Comparative genomics reveals high biological diversity and specific adaptations in the industrially and medically important fungal genus Aspergillus.</title>
        <authorList>
            <person name="de Vries R.P."/>
            <person name="Riley R."/>
            <person name="Wiebenga A."/>
            <person name="Aguilar-Osorio G."/>
            <person name="Amillis S."/>
            <person name="Uchima C.A."/>
            <person name="Anderluh G."/>
            <person name="Asadollahi M."/>
            <person name="Askin M."/>
            <person name="Barry K."/>
            <person name="Battaglia E."/>
            <person name="Bayram O."/>
            <person name="Benocci T."/>
            <person name="Braus-Stromeyer S.A."/>
            <person name="Caldana C."/>
            <person name="Canovas D."/>
            <person name="Cerqueira G.C."/>
            <person name="Chen F."/>
            <person name="Chen W."/>
            <person name="Choi C."/>
            <person name="Clum A."/>
            <person name="Dos Santos R.A."/>
            <person name="Damasio A.R."/>
            <person name="Diallinas G."/>
            <person name="Emri T."/>
            <person name="Fekete E."/>
            <person name="Flipphi M."/>
            <person name="Freyberg S."/>
            <person name="Gallo A."/>
            <person name="Gournas C."/>
            <person name="Habgood R."/>
            <person name="Hainaut M."/>
            <person name="Harispe M.L."/>
            <person name="Henrissat B."/>
            <person name="Hilden K.S."/>
            <person name="Hope R."/>
            <person name="Hossain A."/>
            <person name="Karabika E."/>
            <person name="Karaffa L."/>
            <person name="Karanyi Z."/>
            <person name="Krasevec N."/>
            <person name="Kuo A."/>
            <person name="Kusch H."/>
            <person name="LaButti K."/>
            <person name="Lagendijk E.L."/>
            <person name="Lapidus A."/>
            <person name="Levasseur A."/>
            <person name="Lindquist E."/>
            <person name="Lipzen A."/>
            <person name="Logrieco A.F."/>
            <person name="MacCabe A."/>
            <person name="Maekelae M.R."/>
            <person name="Malavazi I."/>
            <person name="Melin P."/>
            <person name="Meyer V."/>
            <person name="Mielnichuk N."/>
            <person name="Miskei M."/>
            <person name="Molnar A.P."/>
            <person name="Mule G."/>
            <person name="Ngan C.Y."/>
            <person name="Orejas M."/>
            <person name="Orosz E."/>
            <person name="Ouedraogo J.P."/>
            <person name="Overkamp K.M."/>
            <person name="Park H.-S."/>
            <person name="Perrone G."/>
            <person name="Piumi F."/>
            <person name="Punt P.J."/>
            <person name="Ram A.F."/>
            <person name="Ramon A."/>
            <person name="Rauscher S."/>
            <person name="Record E."/>
            <person name="Riano-Pachon D.M."/>
            <person name="Robert V."/>
            <person name="Roehrig J."/>
            <person name="Ruller R."/>
            <person name="Salamov A."/>
            <person name="Salih N.S."/>
            <person name="Samson R.A."/>
            <person name="Sandor E."/>
            <person name="Sanguinetti M."/>
            <person name="Schuetze T."/>
            <person name="Sepcic K."/>
            <person name="Shelest E."/>
            <person name="Sherlock G."/>
            <person name="Sophianopoulou V."/>
            <person name="Squina F.M."/>
            <person name="Sun H."/>
            <person name="Susca A."/>
            <person name="Todd R.B."/>
            <person name="Tsang A."/>
            <person name="Unkles S.E."/>
            <person name="van de Wiele N."/>
            <person name="van Rossen-Uffink D."/>
            <person name="Oliveira J.V."/>
            <person name="Vesth T.C."/>
            <person name="Visser J."/>
            <person name="Yu J.-H."/>
            <person name="Zhou M."/>
            <person name="Andersen M.R."/>
            <person name="Archer D.B."/>
            <person name="Baker S.E."/>
            <person name="Benoit I."/>
            <person name="Brakhage A.A."/>
            <person name="Braus G.H."/>
            <person name="Fischer R."/>
            <person name="Frisvad J.C."/>
            <person name="Goldman G.H."/>
            <person name="Houbraken J."/>
            <person name="Oakley B."/>
            <person name="Pocsi I."/>
            <person name="Scazzocchio C."/>
            <person name="Seiboth B."/>
            <person name="vanKuyk P.A."/>
            <person name="Wortman J."/>
            <person name="Dyer P.S."/>
            <person name="Grigoriev I.V."/>
        </authorList>
    </citation>
    <scope>NUCLEOTIDE SEQUENCE [LARGE SCALE GENOMIC DNA]</scope>
    <source>
        <strain evidence="2">CBS 593.65</strain>
    </source>
</reference>